<dbReference type="Gene3D" id="1.10.1740.10">
    <property type="match status" value="1"/>
</dbReference>
<dbReference type="NCBIfam" id="TIGR02985">
    <property type="entry name" value="Sig70_bacteroi1"/>
    <property type="match status" value="1"/>
</dbReference>
<name>A0A1N6DC52_9BACT</name>
<sequence length="194" mass="22676">MCSVEETGFIQFLSSGDEKAFSELYDRYWEPLFGYVMHVLQDKEDSMDIVQDTFITVWQQRTSLGNVQSFKAYIFSIARYKALRYIRMNIRKRDYLSSLLNFLQAHDESPEELMIHGELQSIINTEVANLPPKMREVFLLSREQRLSYREIAARLNISDKTVKKQISNSLKLIRLKMEGDLPSALLLLILLKSL</sequence>
<dbReference type="STRING" id="536979.SAMN04488055_0589"/>
<keyword evidence="8" id="KW-1185">Reference proteome</keyword>
<dbReference type="SUPFAM" id="SSF88946">
    <property type="entry name" value="Sigma2 domain of RNA polymerase sigma factors"/>
    <property type="match status" value="1"/>
</dbReference>
<dbReference type="InterPro" id="IPR014284">
    <property type="entry name" value="RNA_pol_sigma-70_dom"/>
</dbReference>
<feature type="domain" description="RNA polymerase sigma-70 region 2" evidence="5">
    <location>
        <begin position="24"/>
        <end position="88"/>
    </location>
</feature>
<dbReference type="AlphaFoldDB" id="A0A1N6DC52"/>
<keyword evidence="3" id="KW-0731">Sigma factor</keyword>
<dbReference type="InterPro" id="IPR036388">
    <property type="entry name" value="WH-like_DNA-bd_sf"/>
</dbReference>
<dbReference type="SUPFAM" id="SSF88659">
    <property type="entry name" value="Sigma3 and sigma4 domains of RNA polymerase sigma factors"/>
    <property type="match status" value="1"/>
</dbReference>
<comment type="similarity">
    <text evidence="1">Belongs to the sigma-70 factor family. ECF subfamily.</text>
</comment>
<evidence type="ECO:0000313" key="7">
    <source>
        <dbReference type="EMBL" id="SIN68263.1"/>
    </source>
</evidence>
<dbReference type="CDD" id="cd06171">
    <property type="entry name" value="Sigma70_r4"/>
    <property type="match status" value="1"/>
</dbReference>
<dbReference type="InterPro" id="IPR013325">
    <property type="entry name" value="RNA_pol_sigma_r2"/>
</dbReference>
<dbReference type="PANTHER" id="PTHR43133">
    <property type="entry name" value="RNA POLYMERASE ECF-TYPE SIGMA FACTO"/>
    <property type="match status" value="1"/>
</dbReference>
<dbReference type="Proteomes" id="UP000185003">
    <property type="component" value="Unassembled WGS sequence"/>
</dbReference>
<dbReference type="InterPro" id="IPR014327">
    <property type="entry name" value="RNA_pol_sigma70_bacteroid"/>
</dbReference>
<evidence type="ECO:0000259" key="6">
    <source>
        <dbReference type="Pfam" id="PF08281"/>
    </source>
</evidence>
<evidence type="ECO:0000256" key="3">
    <source>
        <dbReference type="ARBA" id="ARBA00023082"/>
    </source>
</evidence>
<dbReference type="GO" id="GO:0016987">
    <property type="term" value="F:sigma factor activity"/>
    <property type="evidence" value="ECO:0007669"/>
    <property type="project" value="UniProtKB-KW"/>
</dbReference>
<dbReference type="InterPro" id="IPR013324">
    <property type="entry name" value="RNA_pol_sigma_r3/r4-like"/>
</dbReference>
<dbReference type="OrthoDB" id="659569at2"/>
<dbReference type="Pfam" id="PF04542">
    <property type="entry name" value="Sigma70_r2"/>
    <property type="match status" value="1"/>
</dbReference>
<dbReference type="GO" id="GO:0003677">
    <property type="term" value="F:DNA binding"/>
    <property type="evidence" value="ECO:0007669"/>
    <property type="project" value="InterPro"/>
</dbReference>
<reference evidence="7 8" key="1">
    <citation type="submission" date="2016-11" db="EMBL/GenBank/DDBJ databases">
        <authorList>
            <person name="Jaros S."/>
            <person name="Januszkiewicz K."/>
            <person name="Wedrychowicz H."/>
        </authorList>
    </citation>
    <scope>NUCLEOTIDE SEQUENCE [LARGE SCALE GENOMIC DNA]</scope>
    <source>
        <strain evidence="7 8">DSM 24787</strain>
    </source>
</reference>
<proteinExistence type="inferred from homology"/>
<dbReference type="InterPro" id="IPR013249">
    <property type="entry name" value="RNA_pol_sigma70_r4_t2"/>
</dbReference>
<evidence type="ECO:0000259" key="5">
    <source>
        <dbReference type="Pfam" id="PF04542"/>
    </source>
</evidence>
<dbReference type="PANTHER" id="PTHR43133:SF46">
    <property type="entry name" value="RNA POLYMERASE SIGMA-70 FACTOR ECF SUBFAMILY"/>
    <property type="match status" value="1"/>
</dbReference>
<feature type="domain" description="RNA polymerase sigma factor 70 region 4 type 2" evidence="6">
    <location>
        <begin position="126"/>
        <end position="171"/>
    </location>
</feature>
<dbReference type="Gene3D" id="1.10.10.10">
    <property type="entry name" value="Winged helix-like DNA-binding domain superfamily/Winged helix DNA-binding domain"/>
    <property type="match status" value="1"/>
</dbReference>
<accession>A0A1N6DC52</accession>
<dbReference type="RefSeq" id="WP_074237715.1">
    <property type="nucleotide sequence ID" value="NZ_FSRA01000001.1"/>
</dbReference>
<keyword evidence="2" id="KW-0805">Transcription regulation</keyword>
<dbReference type="NCBIfam" id="TIGR02937">
    <property type="entry name" value="sigma70-ECF"/>
    <property type="match status" value="1"/>
</dbReference>
<evidence type="ECO:0000256" key="4">
    <source>
        <dbReference type="ARBA" id="ARBA00023163"/>
    </source>
</evidence>
<organism evidence="7 8">
    <name type="scientific">Chitinophaga niabensis</name>
    <dbReference type="NCBI Taxonomy" id="536979"/>
    <lineage>
        <taxon>Bacteria</taxon>
        <taxon>Pseudomonadati</taxon>
        <taxon>Bacteroidota</taxon>
        <taxon>Chitinophagia</taxon>
        <taxon>Chitinophagales</taxon>
        <taxon>Chitinophagaceae</taxon>
        <taxon>Chitinophaga</taxon>
    </lineage>
</organism>
<dbReference type="InterPro" id="IPR007627">
    <property type="entry name" value="RNA_pol_sigma70_r2"/>
</dbReference>
<gene>
    <name evidence="7" type="ORF">SAMN04488055_0589</name>
</gene>
<evidence type="ECO:0000256" key="2">
    <source>
        <dbReference type="ARBA" id="ARBA00023015"/>
    </source>
</evidence>
<evidence type="ECO:0000313" key="8">
    <source>
        <dbReference type="Proteomes" id="UP000185003"/>
    </source>
</evidence>
<protein>
    <submittedName>
        <fullName evidence="7">RNA polymerase sigma-70 factor, ECF subfamily</fullName>
    </submittedName>
</protein>
<dbReference type="InterPro" id="IPR039425">
    <property type="entry name" value="RNA_pol_sigma-70-like"/>
</dbReference>
<dbReference type="Pfam" id="PF08281">
    <property type="entry name" value="Sigma70_r4_2"/>
    <property type="match status" value="1"/>
</dbReference>
<keyword evidence="4" id="KW-0804">Transcription</keyword>
<dbReference type="EMBL" id="FSRA01000001">
    <property type="protein sequence ID" value="SIN68263.1"/>
    <property type="molecule type" value="Genomic_DNA"/>
</dbReference>
<dbReference type="GO" id="GO:0006352">
    <property type="term" value="P:DNA-templated transcription initiation"/>
    <property type="evidence" value="ECO:0007669"/>
    <property type="project" value="InterPro"/>
</dbReference>
<evidence type="ECO:0000256" key="1">
    <source>
        <dbReference type="ARBA" id="ARBA00010641"/>
    </source>
</evidence>